<reference evidence="2 3" key="1">
    <citation type="journal article" date="2015" name="Nature">
        <title>rRNA introns, odd ribosomes, and small enigmatic genomes across a large radiation of phyla.</title>
        <authorList>
            <person name="Brown C.T."/>
            <person name="Hug L.A."/>
            <person name="Thomas B.C."/>
            <person name="Sharon I."/>
            <person name="Castelle C.J."/>
            <person name="Singh A."/>
            <person name="Wilkins M.J."/>
            <person name="Williams K.H."/>
            <person name="Banfield J.F."/>
        </authorList>
    </citation>
    <scope>NUCLEOTIDE SEQUENCE [LARGE SCALE GENOMIC DNA]</scope>
</reference>
<feature type="transmembrane region" description="Helical" evidence="1">
    <location>
        <begin position="109"/>
        <end position="128"/>
    </location>
</feature>
<proteinExistence type="predicted"/>
<evidence type="ECO:0000313" key="3">
    <source>
        <dbReference type="Proteomes" id="UP000034488"/>
    </source>
</evidence>
<sequence>MLDLIGIIYFTLSVLYLLGSFPIGVFEFLDLREGYAISDYATLFETSTYFSISAIITGLLCGLDSITNPIYKKVSINIYNYHALSSFALLGIGLFPLTGDGVWSFPRVFHWLFALTFILVYPATRLLILKHYNKRAFEKLLIVFLSLNILALLVTIVVQFKNIAYPEYLMWLSLLLTIVVSKILISRKSKNAE</sequence>
<evidence type="ECO:0008006" key="4">
    <source>
        <dbReference type="Google" id="ProtNLM"/>
    </source>
</evidence>
<comment type="caution">
    <text evidence="2">The sequence shown here is derived from an EMBL/GenBank/DDBJ whole genome shotgun (WGS) entry which is preliminary data.</text>
</comment>
<dbReference type="EMBL" id="LBPI01000002">
    <property type="protein sequence ID" value="KKP55324.1"/>
    <property type="molecule type" value="Genomic_DNA"/>
</dbReference>
<feature type="transmembrane region" description="Helical" evidence="1">
    <location>
        <begin position="7"/>
        <end position="29"/>
    </location>
</feature>
<dbReference type="AlphaFoldDB" id="A0A0G0AEX3"/>
<evidence type="ECO:0000256" key="1">
    <source>
        <dbReference type="SAM" id="Phobius"/>
    </source>
</evidence>
<keyword evidence="1" id="KW-0472">Membrane</keyword>
<keyword evidence="1" id="KW-1133">Transmembrane helix</keyword>
<gene>
    <name evidence="2" type="ORF">UR47_C0002G0041</name>
</gene>
<protein>
    <recommendedName>
        <fullName evidence="4">DUF998 domain-containing protein</fullName>
    </recommendedName>
</protein>
<evidence type="ECO:0000313" key="2">
    <source>
        <dbReference type="EMBL" id="KKP55324.1"/>
    </source>
</evidence>
<feature type="transmembrane region" description="Helical" evidence="1">
    <location>
        <begin position="140"/>
        <end position="162"/>
    </location>
</feature>
<feature type="transmembrane region" description="Helical" evidence="1">
    <location>
        <begin position="78"/>
        <end position="97"/>
    </location>
</feature>
<name>A0A0G0AEX3_9BACT</name>
<accession>A0A0G0AEX3</accession>
<feature type="transmembrane region" description="Helical" evidence="1">
    <location>
        <begin position="168"/>
        <end position="185"/>
    </location>
</feature>
<dbReference type="Proteomes" id="UP000034488">
    <property type="component" value="Unassembled WGS sequence"/>
</dbReference>
<organism evidence="2 3">
    <name type="scientific">candidate division WS6 bacterium GW2011_GWB1_33_6</name>
    <dbReference type="NCBI Taxonomy" id="1619088"/>
    <lineage>
        <taxon>Bacteria</taxon>
        <taxon>Candidatus Dojkabacteria</taxon>
    </lineage>
</organism>
<feature type="transmembrane region" description="Helical" evidence="1">
    <location>
        <begin position="49"/>
        <end position="66"/>
    </location>
</feature>
<keyword evidence="1" id="KW-0812">Transmembrane</keyword>